<dbReference type="GO" id="GO:0016020">
    <property type="term" value="C:membrane"/>
    <property type="evidence" value="ECO:0007669"/>
    <property type="project" value="UniProtKB-SubCell"/>
</dbReference>
<dbReference type="EMBL" id="AUZY01009034">
    <property type="protein sequence ID" value="EQD43671.1"/>
    <property type="molecule type" value="Genomic_DNA"/>
</dbReference>
<evidence type="ECO:0000256" key="6">
    <source>
        <dbReference type="ARBA" id="ARBA00023004"/>
    </source>
</evidence>
<dbReference type="Pfam" id="PF02167">
    <property type="entry name" value="Cytochrom_C1"/>
    <property type="match status" value="1"/>
</dbReference>
<dbReference type="InterPro" id="IPR036909">
    <property type="entry name" value="Cyt_c-like_dom_sf"/>
</dbReference>
<name>T0Z6L8_9ZZZZ</name>
<proteinExistence type="predicted"/>
<dbReference type="AlphaFoldDB" id="T0Z6L8"/>
<feature type="transmembrane region" description="Helical" evidence="8">
    <location>
        <begin position="217"/>
        <end position="235"/>
    </location>
</feature>
<dbReference type="PANTHER" id="PTHR10266">
    <property type="entry name" value="CYTOCHROME C1"/>
    <property type="match status" value="1"/>
</dbReference>
<reference evidence="9" key="1">
    <citation type="submission" date="2013-08" db="EMBL/GenBank/DDBJ databases">
        <authorList>
            <person name="Mendez C."/>
            <person name="Richter M."/>
            <person name="Ferrer M."/>
            <person name="Sanchez J."/>
        </authorList>
    </citation>
    <scope>NUCLEOTIDE SEQUENCE</scope>
</reference>
<dbReference type="GO" id="GO:0020037">
    <property type="term" value="F:heme binding"/>
    <property type="evidence" value="ECO:0007669"/>
    <property type="project" value="InterPro"/>
</dbReference>
<keyword evidence="3 8" id="KW-0812">Transmembrane</keyword>
<evidence type="ECO:0000256" key="3">
    <source>
        <dbReference type="ARBA" id="ARBA00022692"/>
    </source>
</evidence>
<evidence type="ECO:0000256" key="1">
    <source>
        <dbReference type="ARBA" id="ARBA00004370"/>
    </source>
</evidence>
<organism evidence="9">
    <name type="scientific">mine drainage metagenome</name>
    <dbReference type="NCBI Taxonomy" id="410659"/>
    <lineage>
        <taxon>unclassified sequences</taxon>
        <taxon>metagenomes</taxon>
        <taxon>ecological metagenomes</taxon>
    </lineage>
</organism>
<keyword evidence="2" id="KW-0349">Heme</keyword>
<comment type="subcellular location">
    <subcellularLocation>
        <location evidence="1">Membrane</location>
    </subcellularLocation>
</comment>
<evidence type="ECO:0000256" key="8">
    <source>
        <dbReference type="SAM" id="Phobius"/>
    </source>
</evidence>
<accession>T0Z6L8</accession>
<dbReference type="PANTHER" id="PTHR10266:SF3">
    <property type="entry name" value="CYTOCHROME C1, HEME PROTEIN, MITOCHONDRIAL"/>
    <property type="match status" value="1"/>
</dbReference>
<keyword evidence="6" id="KW-0408">Iron</keyword>
<sequence length="251" mass="28990">MLGVVLLGFALGAPGSQAVKLTGYRLEQAPINLTDTASLQRGARTFVNYCMGCHTLQYQRWSQLGNRLHLNHRALRELMFLQTKPTEMMTNAMPTREATRWFGAAPPDLSVIVDQKGSSWVYTYLQSFYLDPHRPTGVNNAVFYRVAMPDPFWQTQGLQKIVYRRVRHDGYLVNQFVKFTPVTRGTLSPRAFRRQVGNLTNFLAMVSHPDELKRIHVGIWVIAFCVVFTILAYALKREFWKDVHRKHHHEK</sequence>
<keyword evidence="4" id="KW-0479">Metal-binding</keyword>
<evidence type="ECO:0000256" key="2">
    <source>
        <dbReference type="ARBA" id="ARBA00022617"/>
    </source>
</evidence>
<dbReference type="SUPFAM" id="SSF46626">
    <property type="entry name" value="Cytochrome c"/>
    <property type="match status" value="1"/>
</dbReference>
<reference evidence="9" key="2">
    <citation type="journal article" date="2014" name="ISME J.">
        <title>Microbial stratification in low pH oxic and suboxic macroscopic growths along an acid mine drainage.</title>
        <authorList>
            <person name="Mendez-Garcia C."/>
            <person name="Mesa V."/>
            <person name="Sprenger R.R."/>
            <person name="Richter M."/>
            <person name="Diez M.S."/>
            <person name="Solano J."/>
            <person name="Bargiela R."/>
            <person name="Golyshina O.V."/>
            <person name="Manteca A."/>
            <person name="Ramos J.L."/>
            <person name="Gallego J.R."/>
            <person name="Llorente I."/>
            <person name="Martins Dos Santos V.A."/>
            <person name="Jensen O.N."/>
            <person name="Pelaez A.I."/>
            <person name="Sanchez J."/>
            <person name="Ferrer M."/>
        </authorList>
    </citation>
    <scope>NUCLEOTIDE SEQUENCE</scope>
</reference>
<dbReference type="GO" id="GO:0009055">
    <property type="term" value="F:electron transfer activity"/>
    <property type="evidence" value="ECO:0007669"/>
    <property type="project" value="InterPro"/>
</dbReference>
<dbReference type="InterPro" id="IPR002326">
    <property type="entry name" value="Cyt_c1"/>
</dbReference>
<protein>
    <submittedName>
        <fullName evidence="9">Ubiquinol-cytochrome c reductase, cytochrome c1</fullName>
    </submittedName>
</protein>
<keyword evidence="5 8" id="KW-1133">Transmembrane helix</keyword>
<evidence type="ECO:0000313" key="9">
    <source>
        <dbReference type="EMBL" id="EQD43671.1"/>
    </source>
</evidence>
<comment type="caution">
    <text evidence="9">The sequence shown here is derived from an EMBL/GenBank/DDBJ whole genome shotgun (WGS) entry which is preliminary data.</text>
</comment>
<gene>
    <name evidence="9" type="ORF">B1B_13705</name>
</gene>
<keyword evidence="7 8" id="KW-0472">Membrane</keyword>
<dbReference type="Gene3D" id="1.10.760.10">
    <property type="entry name" value="Cytochrome c-like domain"/>
    <property type="match status" value="1"/>
</dbReference>
<evidence type="ECO:0000256" key="4">
    <source>
        <dbReference type="ARBA" id="ARBA00022723"/>
    </source>
</evidence>
<dbReference type="Gene3D" id="1.20.5.100">
    <property type="entry name" value="Cytochrome c1, transmembrane anchor, C-terminal"/>
    <property type="match status" value="1"/>
</dbReference>
<evidence type="ECO:0000256" key="7">
    <source>
        <dbReference type="ARBA" id="ARBA00023136"/>
    </source>
</evidence>
<evidence type="ECO:0000256" key="5">
    <source>
        <dbReference type="ARBA" id="ARBA00022989"/>
    </source>
</evidence>
<dbReference type="GO" id="GO:0046872">
    <property type="term" value="F:metal ion binding"/>
    <property type="evidence" value="ECO:0007669"/>
    <property type="project" value="UniProtKB-KW"/>
</dbReference>